<reference evidence="2 3" key="1">
    <citation type="submission" date="2014-02" db="EMBL/GenBank/DDBJ databases">
        <title>Draft genome sequence of Lysinibacillus manganicus DSM 26584T.</title>
        <authorList>
            <person name="Zhang F."/>
            <person name="Wang G."/>
            <person name="Zhang L."/>
        </authorList>
    </citation>
    <scope>NUCLEOTIDE SEQUENCE [LARGE SCALE GENOMIC DNA]</scope>
    <source>
        <strain evidence="2 3">DSM 26584</strain>
    </source>
</reference>
<dbReference type="PANTHER" id="PTHR42879">
    <property type="entry name" value="3-OXOACYL-(ACYL-CARRIER-PROTEIN) REDUCTASE"/>
    <property type="match status" value="1"/>
</dbReference>
<gene>
    <name evidence="2" type="ORF">CD29_08155</name>
</gene>
<evidence type="ECO:0000313" key="3">
    <source>
        <dbReference type="Proteomes" id="UP000030416"/>
    </source>
</evidence>
<dbReference type="EMBL" id="JPVN01000008">
    <property type="protein sequence ID" value="KGR78979.1"/>
    <property type="molecule type" value="Genomic_DNA"/>
</dbReference>
<dbReference type="RefSeq" id="WP_036185077.1">
    <property type="nucleotide sequence ID" value="NZ_AVDA01000008.1"/>
</dbReference>
<dbReference type="OrthoDB" id="9804774at2"/>
<dbReference type="InterPro" id="IPR036291">
    <property type="entry name" value="NAD(P)-bd_dom_sf"/>
</dbReference>
<dbReference type="Gene3D" id="3.40.50.720">
    <property type="entry name" value="NAD(P)-binding Rossmann-like Domain"/>
    <property type="match status" value="1"/>
</dbReference>
<comment type="similarity">
    <text evidence="1">Belongs to the short-chain dehydrogenases/reductases (SDR) family.</text>
</comment>
<evidence type="ECO:0008006" key="4">
    <source>
        <dbReference type="Google" id="ProtNLM"/>
    </source>
</evidence>
<accession>A0A0A3I2N6</accession>
<dbReference type="Pfam" id="PF00106">
    <property type="entry name" value="adh_short"/>
    <property type="match status" value="1"/>
</dbReference>
<dbReference type="eggNOG" id="COG1028">
    <property type="taxonomic scope" value="Bacteria"/>
</dbReference>
<sequence>MNLQLAGKKALITGGCEGIGKAVARQLAQEGVDCVISSSNATTLKETARELFTVTGSHLYPVPGSKIYPVAADLRDPDSILSLVERAAELLGGIDILVNYGSDGELEDFEDQVRSYSRCIQSVVPYMKKNNWGRIINVNAPTTQSVESISADEQVELAKYGITVNAVYTGVEEAKTTNSIGQLAKPEEIANVITFLSSPLSVAITGEAINVSGGLNKKVQYQNNL</sequence>
<evidence type="ECO:0000313" key="2">
    <source>
        <dbReference type="EMBL" id="KGR78979.1"/>
    </source>
</evidence>
<protein>
    <recommendedName>
        <fullName evidence="4">Short-chain dehydrogenase</fullName>
    </recommendedName>
</protein>
<dbReference type="PRINTS" id="PR00081">
    <property type="entry name" value="GDHRDH"/>
</dbReference>
<dbReference type="SUPFAM" id="SSF51735">
    <property type="entry name" value="NAD(P)-binding Rossmann-fold domains"/>
    <property type="match status" value="1"/>
</dbReference>
<dbReference type="InterPro" id="IPR002347">
    <property type="entry name" value="SDR_fam"/>
</dbReference>
<name>A0A0A3I2N6_9BACL</name>
<keyword evidence="3" id="KW-1185">Reference proteome</keyword>
<organism evidence="2 3">
    <name type="scientific">Ureibacillus manganicus DSM 26584</name>
    <dbReference type="NCBI Taxonomy" id="1384049"/>
    <lineage>
        <taxon>Bacteria</taxon>
        <taxon>Bacillati</taxon>
        <taxon>Bacillota</taxon>
        <taxon>Bacilli</taxon>
        <taxon>Bacillales</taxon>
        <taxon>Caryophanaceae</taxon>
        <taxon>Ureibacillus</taxon>
    </lineage>
</organism>
<dbReference type="STRING" id="1384049.CD29_08155"/>
<dbReference type="AlphaFoldDB" id="A0A0A3I2N6"/>
<dbReference type="InterPro" id="IPR050259">
    <property type="entry name" value="SDR"/>
</dbReference>
<dbReference type="PANTHER" id="PTHR42879:SF6">
    <property type="entry name" value="NADPH-DEPENDENT REDUCTASE BACG"/>
    <property type="match status" value="1"/>
</dbReference>
<proteinExistence type="inferred from homology"/>
<comment type="caution">
    <text evidence="2">The sequence shown here is derived from an EMBL/GenBank/DDBJ whole genome shotgun (WGS) entry which is preliminary data.</text>
</comment>
<evidence type="ECO:0000256" key="1">
    <source>
        <dbReference type="ARBA" id="ARBA00006484"/>
    </source>
</evidence>
<dbReference type="Proteomes" id="UP000030416">
    <property type="component" value="Unassembled WGS sequence"/>
</dbReference>